<evidence type="ECO:0000259" key="7">
    <source>
        <dbReference type="Pfam" id="PF08600"/>
    </source>
</evidence>
<comment type="subcellular location">
    <subcellularLocation>
        <location evidence="1">Nucleus</location>
    </subcellularLocation>
</comment>
<dbReference type="Proteomes" id="UP000093000">
    <property type="component" value="Unassembled WGS sequence"/>
</dbReference>
<evidence type="ECO:0000256" key="1">
    <source>
        <dbReference type="ARBA" id="ARBA00004123"/>
    </source>
</evidence>
<feature type="domain" description="NuBaID C-terminal" evidence="7">
    <location>
        <begin position="212"/>
        <end position="267"/>
    </location>
</feature>
<accession>A0A1C7NFF8</accession>
<dbReference type="EMBL" id="LUGH01000194">
    <property type="protein sequence ID" value="OBZ87842.1"/>
    <property type="molecule type" value="Genomic_DNA"/>
</dbReference>
<proteinExistence type="predicted"/>
<evidence type="ECO:0000313" key="8">
    <source>
        <dbReference type="EMBL" id="OBZ87842.1"/>
    </source>
</evidence>
<sequence length="333" mass="38823">MDDDLRKEAQELRDLVARIRKETRLLPTLKRPRETDKEEIEAEKPVKVQKTVWDSAGLMTRLKTFNTLYHCAPRPISALDGAKHGWRHKATQEDATAVLGCEDCSQTMYVIEIPIRYQHKPEAIQAISYYKKGLLQCHQEDCPWRYHGCKSTTYTFPLTTLLEGLDRLRNEARSFMTVASSIPTLKHPLSTEAFHKLKFVVSHFEKTEEIDAYLLSLFGWTLLHPDLPGIQCDLCFSQKGFFQLDKLDVLEEHKPYCPWRTGEEEQSGYEWMMGIVSMEYNLLIKRQDLSLASDFERTERFYRLKQTMLQSEKTLLAWQARIEAVAKSKEPLE</sequence>
<organism evidence="8 9">
    <name type="scientific">Choanephora cucurbitarum</name>
    <dbReference type="NCBI Taxonomy" id="101091"/>
    <lineage>
        <taxon>Eukaryota</taxon>
        <taxon>Fungi</taxon>
        <taxon>Fungi incertae sedis</taxon>
        <taxon>Mucoromycota</taxon>
        <taxon>Mucoromycotina</taxon>
        <taxon>Mucoromycetes</taxon>
        <taxon>Mucorales</taxon>
        <taxon>Mucorineae</taxon>
        <taxon>Choanephoraceae</taxon>
        <taxon>Choanephoroideae</taxon>
        <taxon>Choanephora</taxon>
    </lineage>
</organism>
<dbReference type="STRING" id="101091.A0A1C7NFF8"/>
<dbReference type="OrthoDB" id="2592092at2759"/>
<evidence type="ECO:0000256" key="4">
    <source>
        <dbReference type="ARBA" id="ARBA00022833"/>
    </source>
</evidence>
<evidence type="ECO:0000313" key="9">
    <source>
        <dbReference type="Proteomes" id="UP000093000"/>
    </source>
</evidence>
<dbReference type="PANTHER" id="PTHR15835:SF6">
    <property type="entry name" value="ZINC FINGER C3HC-TYPE PROTEIN 1"/>
    <property type="match status" value="1"/>
</dbReference>
<dbReference type="GO" id="GO:0008270">
    <property type="term" value="F:zinc ion binding"/>
    <property type="evidence" value="ECO:0007669"/>
    <property type="project" value="UniProtKB-KW"/>
</dbReference>
<dbReference type="GO" id="GO:0005634">
    <property type="term" value="C:nucleus"/>
    <property type="evidence" value="ECO:0007669"/>
    <property type="project" value="UniProtKB-SubCell"/>
</dbReference>
<keyword evidence="4" id="KW-0862">Zinc</keyword>
<gene>
    <name evidence="8" type="ORF">A0J61_04122</name>
</gene>
<dbReference type="InterPro" id="IPR012935">
    <property type="entry name" value="NuBaID_N"/>
</dbReference>
<evidence type="ECO:0000259" key="6">
    <source>
        <dbReference type="Pfam" id="PF07967"/>
    </source>
</evidence>
<feature type="domain" description="C3HC-type" evidence="6">
    <location>
        <begin position="53"/>
        <end position="185"/>
    </location>
</feature>
<keyword evidence="9" id="KW-1185">Reference proteome</keyword>
<evidence type="ECO:0008006" key="10">
    <source>
        <dbReference type="Google" id="ProtNLM"/>
    </source>
</evidence>
<comment type="caution">
    <text evidence="8">The sequence shown here is derived from an EMBL/GenBank/DDBJ whole genome shotgun (WGS) entry which is preliminary data.</text>
</comment>
<keyword evidence="2" id="KW-0479">Metal-binding</keyword>
<keyword evidence="3" id="KW-0863">Zinc-finger</keyword>
<dbReference type="InterPro" id="IPR013909">
    <property type="entry name" value="NuBaID_C"/>
</dbReference>
<reference evidence="8 9" key="1">
    <citation type="submission" date="2016-03" db="EMBL/GenBank/DDBJ databases">
        <title>Choanephora cucurbitarum.</title>
        <authorList>
            <person name="Min B."/>
            <person name="Park H."/>
            <person name="Park J.-H."/>
            <person name="Shin H.-D."/>
            <person name="Choi I.-G."/>
        </authorList>
    </citation>
    <scope>NUCLEOTIDE SEQUENCE [LARGE SCALE GENOMIC DNA]</scope>
    <source>
        <strain evidence="8 9">KUS-F28377</strain>
    </source>
</reference>
<name>A0A1C7NFF8_9FUNG</name>
<evidence type="ECO:0000256" key="5">
    <source>
        <dbReference type="ARBA" id="ARBA00023242"/>
    </source>
</evidence>
<keyword evidence="5" id="KW-0539">Nucleus</keyword>
<evidence type="ECO:0000256" key="3">
    <source>
        <dbReference type="ARBA" id="ARBA00022771"/>
    </source>
</evidence>
<dbReference type="AlphaFoldDB" id="A0A1C7NFF8"/>
<protein>
    <recommendedName>
        <fullName evidence="10">C3HC-type domain-containing protein</fullName>
    </recommendedName>
</protein>
<evidence type="ECO:0000256" key="2">
    <source>
        <dbReference type="ARBA" id="ARBA00022723"/>
    </source>
</evidence>
<dbReference type="PANTHER" id="PTHR15835">
    <property type="entry name" value="NUCLEAR-INTERACTING PARTNER OF ALK"/>
    <property type="match status" value="1"/>
</dbReference>
<dbReference type="Pfam" id="PF07967">
    <property type="entry name" value="zf-C3HC"/>
    <property type="match status" value="1"/>
</dbReference>
<dbReference type="Pfam" id="PF08600">
    <property type="entry name" value="NuBaID_C"/>
    <property type="match status" value="1"/>
</dbReference>
<dbReference type="InParanoid" id="A0A1C7NFF8"/>